<accession>A0A5J5CGK9</accession>
<dbReference type="EMBL" id="VOFY01000022">
    <property type="protein sequence ID" value="KAA8581012.1"/>
    <property type="molecule type" value="Genomic_DNA"/>
</dbReference>
<sequence>MVLLGAADEGVFFWRGLLLLSAEGCSAPWRRAASASPSPGTLQPPVLTAASCLQGLWFMGGQCAHRSDHETPSTALFPAQVIWSYLRPVLLQLPAPSYDNIQIPQVVPSTGTLNGTCKDKGRAVRG</sequence>
<name>A0A5J5CGK9_9PERO</name>
<proteinExistence type="predicted"/>
<evidence type="ECO:0000313" key="1">
    <source>
        <dbReference type="EMBL" id="KAA8581012.1"/>
    </source>
</evidence>
<dbReference type="Proteomes" id="UP000327493">
    <property type="component" value="Chromosome 22"/>
</dbReference>
<organism evidence="1 2">
    <name type="scientific">Etheostoma spectabile</name>
    <name type="common">orangethroat darter</name>
    <dbReference type="NCBI Taxonomy" id="54343"/>
    <lineage>
        <taxon>Eukaryota</taxon>
        <taxon>Metazoa</taxon>
        <taxon>Chordata</taxon>
        <taxon>Craniata</taxon>
        <taxon>Vertebrata</taxon>
        <taxon>Euteleostomi</taxon>
        <taxon>Actinopterygii</taxon>
        <taxon>Neopterygii</taxon>
        <taxon>Teleostei</taxon>
        <taxon>Neoteleostei</taxon>
        <taxon>Acanthomorphata</taxon>
        <taxon>Eupercaria</taxon>
        <taxon>Perciformes</taxon>
        <taxon>Percoidei</taxon>
        <taxon>Percidae</taxon>
        <taxon>Etheostomatinae</taxon>
        <taxon>Etheostoma</taxon>
    </lineage>
</organism>
<dbReference type="AlphaFoldDB" id="A0A5J5CGK9"/>
<evidence type="ECO:0000313" key="2">
    <source>
        <dbReference type="Proteomes" id="UP000327493"/>
    </source>
</evidence>
<reference evidence="1 2" key="1">
    <citation type="submission" date="2019-08" db="EMBL/GenBank/DDBJ databases">
        <title>A chromosome-level genome assembly, high-density linkage maps, and genome scans reveal the genomic architecture of hybrid incompatibilities underlying speciation via character displacement in darters (Percidae: Etheostominae).</title>
        <authorList>
            <person name="Moran R.L."/>
            <person name="Catchen J.M."/>
            <person name="Fuller R.C."/>
        </authorList>
    </citation>
    <scope>NUCLEOTIDE SEQUENCE [LARGE SCALE GENOMIC DNA]</scope>
    <source>
        <strain evidence="1">EspeVRDwgs_2016</strain>
        <tissue evidence="1">Muscle</tissue>
    </source>
</reference>
<gene>
    <name evidence="1" type="ORF">FQN60_013970</name>
</gene>
<keyword evidence="2" id="KW-1185">Reference proteome</keyword>
<protein>
    <submittedName>
        <fullName evidence="1">Uncharacterized protein</fullName>
    </submittedName>
</protein>
<comment type="caution">
    <text evidence="1">The sequence shown here is derived from an EMBL/GenBank/DDBJ whole genome shotgun (WGS) entry which is preliminary data.</text>
</comment>